<evidence type="ECO:0000313" key="3">
    <source>
        <dbReference type="EMBL" id="KAF9606685.1"/>
    </source>
</evidence>
<feature type="compositionally biased region" description="Basic and acidic residues" evidence="2">
    <location>
        <begin position="45"/>
        <end position="54"/>
    </location>
</feature>
<feature type="region of interest" description="Disordered" evidence="2">
    <location>
        <begin position="1"/>
        <end position="60"/>
    </location>
</feature>
<dbReference type="GO" id="GO:0008138">
    <property type="term" value="F:protein tyrosine/serine/threonine phosphatase activity"/>
    <property type="evidence" value="ECO:0007669"/>
    <property type="project" value="TreeGrafter"/>
</dbReference>
<name>A0A835LT80_9MAGN</name>
<sequence length="240" mass="27379">VKSTHGKSNLDPSSHLNHKTLMEKSTLGGAIEMPVVETPKNSRKAVSETKKNPSSEEYAPGGSFIMKECSTGHPEKWQLVFWGRNASKRYMCSLITSNRNAGYKDISDINTIMEEEKKSDVGTNSQTHLIYRCKKCRRIVASQEKVVDHKLGEGERCFKWKKRSDLWDTEKEPPECSSIFVEPMKWMQAVEEGTVEEKLQCLGCKARLGSFNWAGMQCNYGSWVNPAFQLHKNRIDEFHI</sequence>
<dbReference type="PANTHER" id="PTHR45848">
    <property type="entry name" value="DUAL SPECIFICITY PROTEIN PHOSPHATASE 12 FAMILY MEMBER"/>
    <property type="match status" value="1"/>
</dbReference>
<evidence type="ECO:0000256" key="1">
    <source>
        <dbReference type="ARBA" id="ARBA00008601"/>
    </source>
</evidence>
<evidence type="ECO:0000313" key="4">
    <source>
        <dbReference type="Proteomes" id="UP000631114"/>
    </source>
</evidence>
<reference evidence="3 4" key="1">
    <citation type="submission" date="2020-10" db="EMBL/GenBank/DDBJ databases">
        <title>The Coptis chinensis genome and diversification of protoberbering-type alkaloids.</title>
        <authorList>
            <person name="Wang B."/>
            <person name="Shu S."/>
            <person name="Song C."/>
            <person name="Liu Y."/>
        </authorList>
    </citation>
    <scope>NUCLEOTIDE SEQUENCE [LARGE SCALE GENOMIC DNA]</scope>
    <source>
        <strain evidence="3">HL-2020</strain>
        <tissue evidence="3">Leaf</tissue>
    </source>
</reference>
<keyword evidence="4" id="KW-1185">Reference proteome</keyword>
<comment type="caution">
    <text evidence="3">The sequence shown here is derived from an EMBL/GenBank/DDBJ whole genome shotgun (WGS) entry which is preliminary data.</text>
</comment>
<comment type="similarity">
    <text evidence="1">Belongs to the protein-tyrosine phosphatase family. Non-receptor class dual specificity subfamily.</text>
</comment>
<accession>A0A835LT80</accession>
<dbReference type="EMBL" id="JADFTS010000005">
    <property type="protein sequence ID" value="KAF9606685.1"/>
    <property type="molecule type" value="Genomic_DNA"/>
</dbReference>
<dbReference type="OrthoDB" id="2017893at2759"/>
<feature type="compositionally biased region" description="Polar residues" evidence="2">
    <location>
        <begin position="1"/>
        <end position="15"/>
    </location>
</feature>
<organism evidence="3 4">
    <name type="scientific">Coptis chinensis</name>
    <dbReference type="NCBI Taxonomy" id="261450"/>
    <lineage>
        <taxon>Eukaryota</taxon>
        <taxon>Viridiplantae</taxon>
        <taxon>Streptophyta</taxon>
        <taxon>Embryophyta</taxon>
        <taxon>Tracheophyta</taxon>
        <taxon>Spermatophyta</taxon>
        <taxon>Magnoliopsida</taxon>
        <taxon>Ranunculales</taxon>
        <taxon>Ranunculaceae</taxon>
        <taxon>Coptidoideae</taxon>
        <taxon>Coptis</taxon>
    </lineage>
</organism>
<feature type="non-terminal residue" evidence="3">
    <location>
        <position position="1"/>
    </location>
</feature>
<evidence type="ECO:0000256" key="2">
    <source>
        <dbReference type="SAM" id="MobiDB-lite"/>
    </source>
</evidence>
<gene>
    <name evidence="3" type="ORF">IFM89_027729</name>
</gene>
<dbReference type="Proteomes" id="UP000631114">
    <property type="component" value="Unassembled WGS sequence"/>
</dbReference>
<protein>
    <submittedName>
        <fullName evidence="3">Uncharacterized protein</fullName>
    </submittedName>
</protein>
<dbReference type="AlphaFoldDB" id="A0A835LT80"/>
<dbReference type="PANTHER" id="PTHR45848:SF6">
    <property type="entry name" value="OS02G0251700 PROTEIN"/>
    <property type="match status" value="1"/>
</dbReference>
<proteinExistence type="inferred from homology"/>